<dbReference type="KEGG" id="bda:FSZ17_04695"/>
<dbReference type="RefSeq" id="WP_057776043.1">
    <property type="nucleotide sequence ID" value="NZ_CP042593.1"/>
</dbReference>
<accession>A0A5B8Z189</accession>
<organism evidence="2 3">
    <name type="scientific">Cytobacillus dafuensis</name>
    <name type="common">Bacillus dafuensis</name>
    <dbReference type="NCBI Taxonomy" id="1742359"/>
    <lineage>
        <taxon>Bacteria</taxon>
        <taxon>Bacillati</taxon>
        <taxon>Bacillota</taxon>
        <taxon>Bacilli</taxon>
        <taxon>Bacillales</taxon>
        <taxon>Bacillaceae</taxon>
        <taxon>Cytobacillus</taxon>
    </lineage>
</organism>
<reference evidence="3" key="1">
    <citation type="submission" date="2019-08" db="EMBL/GenBank/DDBJ databases">
        <authorList>
            <person name="Zheng X."/>
        </authorList>
    </citation>
    <scope>NUCLEOTIDE SEQUENCE [LARGE SCALE GENOMIC DNA]</scope>
    <source>
        <strain evidence="3">FJAT-25496</strain>
    </source>
</reference>
<evidence type="ECO:0000313" key="2">
    <source>
        <dbReference type="EMBL" id="QED46628.1"/>
    </source>
</evidence>
<keyword evidence="1" id="KW-1133">Transmembrane helix</keyword>
<dbReference type="AlphaFoldDB" id="A0A5B8Z189"/>
<feature type="transmembrane region" description="Helical" evidence="1">
    <location>
        <begin position="53"/>
        <end position="71"/>
    </location>
</feature>
<keyword evidence="1" id="KW-0472">Membrane</keyword>
<evidence type="ECO:0000256" key="1">
    <source>
        <dbReference type="SAM" id="Phobius"/>
    </source>
</evidence>
<dbReference type="OrthoDB" id="2860474at2"/>
<name>A0A5B8Z189_CYTDA</name>
<dbReference type="EMBL" id="CP042593">
    <property type="protein sequence ID" value="QED46628.1"/>
    <property type="molecule type" value="Genomic_DNA"/>
</dbReference>
<dbReference type="Proteomes" id="UP000321555">
    <property type="component" value="Chromosome"/>
</dbReference>
<protein>
    <submittedName>
        <fullName evidence="2">Uncharacterized protein</fullName>
    </submittedName>
</protein>
<proteinExistence type="predicted"/>
<sequence length="263" mass="30366">MQEDKQIEIMNELKSLPKPVLQHHVQELILNEIQQFEFTYKRKKWWCRMMKRTVVSFITAAAIIFLSLIGLESFQDKSSIEGNSTNSQQAIKDSKDPESIAINEKGEYYDSILKEHQVALDNLYVWIPERKETVVIDRKVKDSFVVVTIRDRDTNELLVTYGESFGEKSQKTVYKEFRRDKVTIKLQADVEIDVKNNNIKQVLDTNLQFDPPVINNENVRIFVYGNNATGSPPADNVTISAYMNGEWEDGLDREAFVIGVIPK</sequence>
<dbReference type="STRING" id="1742359.GCA_001439625_00989"/>
<keyword evidence="3" id="KW-1185">Reference proteome</keyword>
<keyword evidence="1" id="KW-0812">Transmembrane</keyword>
<gene>
    <name evidence="2" type="ORF">FSZ17_04695</name>
</gene>
<evidence type="ECO:0000313" key="3">
    <source>
        <dbReference type="Proteomes" id="UP000321555"/>
    </source>
</evidence>